<sequence>MMYHFYILRCSDNSFYCGMTTDIDKRLKEHNSNSSRGAKYLRGKTPVSIVYTEKYLDIKSAMNRELQVKKLTRAKKEALIKGELELLKKL</sequence>
<dbReference type="InterPro" id="IPR050190">
    <property type="entry name" value="UPF0213_domain"/>
</dbReference>
<proteinExistence type="inferred from homology"/>
<comment type="similarity">
    <text evidence="1">Belongs to the UPF0213 family.</text>
</comment>
<dbReference type="InterPro" id="IPR000305">
    <property type="entry name" value="GIY-YIG_endonuc"/>
</dbReference>
<dbReference type="PANTHER" id="PTHR34477">
    <property type="entry name" value="UPF0213 PROTEIN YHBQ"/>
    <property type="match status" value="1"/>
</dbReference>
<gene>
    <name evidence="3" type="ORF">A2196_05820</name>
</gene>
<dbReference type="CDD" id="cd10456">
    <property type="entry name" value="GIY-YIG_UPF0213"/>
    <property type="match status" value="1"/>
</dbReference>
<dbReference type="SUPFAM" id="SSF82771">
    <property type="entry name" value="GIY-YIG endonuclease"/>
    <property type="match status" value="1"/>
</dbReference>
<evidence type="ECO:0000313" key="4">
    <source>
        <dbReference type="Proteomes" id="UP000176751"/>
    </source>
</evidence>
<dbReference type="InterPro" id="IPR035901">
    <property type="entry name" value="GIY-YIG_endonuc_sf"/>
</dbReference>
<feature type="domain" description="GIY-YIG" evidence="2">
    <location>
        <begin position="1"/>
        <end position="78"/>
    </location>
</feature>
<dbReference type="Proteomes" id="UP000176751">
    <property type="component" value="Unassembled WGS sequence"/>
</dbReference>
<dbReference type="Pfam" id="PF01541">
    <property type="entry name" value="GIY-YIG"/>
    <property type="match status" value="1"/>
</dbReference>
<organism evidence="3 4">
    <name type="scientific">Candidatus Curtissbacteria bacterium RIFOXYA1_FULL_41_14</name>
    <dbReference type="NCBI Taxonomy" id="1797737"/>
    <lineage>
        <taxon>Bacteria</taxon>
        <taxon>Candidatus Curtissiibacteriota</taxon>
    </lineage>
</organism>
<dbReference type="Gene3D" id="3.40.1440.10">
    <property type="entry name" value="GIY-YIG endonuclease"/>
    <property type="match status" value="1"/>
</dbReference>
<name>A0A1F5HGK8_9BACT</name>
<protein>
    <recommendedName>
        <fullName evidence="2">GIY-YIG domain-containing protein</fullName>
    </recommendedName>
</protein>
<comment type="caution">
    <text evidence="3">The sequence shown here is derived from an EMBL/GenBank/DDBJ whole genome shotgun (WGS) entry which is preliminary data.</text>
</comment>
<dbReference type="SMART" id="SM00465">
    <property type="entry name" value="GIYc"/>
    <property type="match status" value="1"/>
</dbReference>
<evidence type="ECO:0000259" key="2">
    <source>
        <dbReference type="PROSITE" id="PS50164"/>
    </source>
</evidence>
<accession>A0A1F5HGK8</accession>
<evidence type="ECO:0000256" key="1">
    <source>
        <dbReference type="ARBA" id="ARBA00007435"/>
    </source>
</evidence>
<dbReference type="PANTHER" id="PTHR34477:SF1">
    <property type="entry name" value="UPF0213 PROTEIN YHBQ"/>
    <property type="match status" value="1"/>
</dbReference>
<dbReference type="AlphaFoldDB" id="A0A1F5HGK8"/>
<dbReference type="EMBL" id="MFCA01000001">
    <property type="protein sequence ID" value="OGE03251.1"/>
    <property type="molecule type" value="Genomic_DNA"/>
</dbReference>
<reference evidence="3 4" key="1">
    <citation type="journal article" date="2016" name="Nat. Commun.">
        <title>Thousands of microbial genomes shed light on interconnected biogeochemical processes in an aquifer system.</title>
        <authorList>
            <person name="Anantharaman K."/>
            <person name="Brown C.T."/>
            <person name="Hug L.A."/>
            <person name="Sharon I."/>
            <person name="Castelle C.J."/>
            <person name="Probst A.J."/>
            <person name="Thomas B.C."/>
            <person name="Singh A."/>
            <person name="Wilkins M.J."/>
            <person name="Karaoz U."/>
            <person name="Brodie E.L."/>
            <person name="Williams K.H."/>
            <person name="Hubbard S.S."/>
            <person name="Banfield J.F."/>
        </authorList>
    </citation>
    <scope>NUCLEOTIDE SEQUENCE [LARGE SCALE GENOMIC DNA]</scope>
</reference>
<dbReference type="PROSITE" id="PS50164">
    <property type="entry name" value="GIY_YIG"/>
    <property type="match status" value="1"/>
</dbReference>
<evidence type="ECO:0000313" key="3">
    <source>
        <dbReference type="EMBL" id="OGE03251.1"/>
    </source>
</evidence>